<name>A0A2M7D687_9BACT</name>
<evidence type="ECO:0000256" key="6">
    <source>
        <dbReference type="ARBA" id="ARBA00022692"/>
    </source>
</evidence>
<gene>
    <name evidence="14" type="ORF">COS30_01530</name>
</gene>
<evidence type="ECO:0000256" key="11">
    <source>
        <dbReference type="SAM" id="Phobius"/>
    </source>
</evidence>
<organism evidence="14 15">
    <name type="scientific">Candidatus Portnoybacteria bacterium CG02_land_8_20_14_3_00_45_8</name>
    <dbReference type="NCBI Taxonomy" id="1974807"/>
    <lineage>
        <taxon>Bacteria</taxon>
        <taxon>Candidatus Portnoyibacteriota</taxon>
    </lineage>
</organism>
<feature type="transmembrane region" description="Helical" evidence="11">
    <location>
        <begin position="232"/>
        <end position="254"/>
    </location>
</feature>
<dbReference type="InterPro" id="IPR004513">
    <property type="entry name" value="FtsX"/>
</dbReference>
<evidence type="ECO:0000256" key="3">
    <source>
        <dbReference type="ARBA" id="ARBA00021907"/>
    </source>
</evidence>
<evidence type="ECO:0000256" key="9">
    <source>
        <dbReference type="ARBA" id="ARBA00023306"/>
    </source>
</evidence>
<keyword evidence="7 11" id="KW-1133">Transmembrane helix</keyword>
<comment type="caution">
    <text evidence="14">The sequence shown here is derived from an EMBL/GenBank/DDBJ whole genome shotgun (WGS) entry which is preliminary data.</text>
</comment>
<evidence type="ECO:0000256" key="8">
    <source>
        <dbReference type="ARBA" id="ARBA00023136"/>
    </source>
</evidence>
<feature type="transmembrane region" description="Helical" evidence="11">
    <location>
        <begin position="21"/>
        <end position="44"/>
    </location>
</feature>
<keyword evidence="9 10" id="KW-0131">Cell cycle</keyword>
<dbReference type="Pfam" id="PF18075">
    <property type="entry name" value="FtsX_ECD"/>
    <property type="match status" value="1"/>
</dbReference>
<dbReference type="Proteomes" id="UP000229247">
    <property type="component" value="Unassembled WGS sequence"/>
</dbReference>
<dbReference type="AlphaFoldDB" id="A0A2M7D687"/>
<dbReference type="EMBL" id="PEUE01000036">
    <property type="protein sequence ID" value="PIV38536.1"/>
    <property type="molecule type" value="Genomic_DNA"/>
</dbReference>
<dbReference type="Pfam" id="PF02687">
    <property type="entry name" value="FtsX"/>
    <property type="match status" value="1"/>
</dbReference>
<comment type="similarity">
    <text evidence="2 10">Belongs to the ABC-4 integral membrane protein family. FtsX subfamily.</text>
</comment>
<keyword evidence="6 11" id="KW-0812">Transmembrane</keyword>
<feature type="domain" description="FtsX extracellular" evidence="13">
    <location>
        <begin position="59"/>
        <end position="146"/>
    </location>
</feature>
<evidence type="ECO:0000256" key="10">
    <source>
        <dbReference type="PIRNR" id="PIRNR003097"/>
    </source>
</evidence>
<keyword evidence="5 10" id="KW-0132">Cell division</keyword>
<dbReference type="PANTHER" id="PTHR47755:SF1">
    <property type="entry name" value="CELL DIVISION PROTEIN FTSX"/>
    <property type="match status" value="1"/>
</dbReference>
<keyword evidence="8 10" id="KW-0472">Membrane</keyword>
<evidence type="ECO:0000256" key="4">
    <source>
        <dbReference type="ARBA" id="ARBA00022475"/>
    </source>
</evidence>
<dbReference type="InterPro" id="IPR040690">
    <property type="entry name" value="FtsX_ECD"/>
</dbReference>
<accession>A0A2M7D687</accession>
<feature type="transmembrane region" description="Helical" evidence="11">
    <location>
        <begin position="179"/>
        <end position="199"/>
    </location>
</feature>
<keyword evidence="4 10" id="KW-1003">Cell membrane</keyword>
<evidence type="ECO:0000259" key="12">
    <source>
        <dbReference type="Pfam" id="PF02687"/>
    </source>
</evidence>
<sequence length="303" mass="34385">MRKLSVWRVIKSGWQGFIRNYWLSTATVAVMVLALFMLGCLALFNVMTQAVVANLEGRVDVSVYFNQDTEEAKVLGVRQELVALSEVKSVDYVSQDEALKRFSERHKDNAVLMQSLQELDQNPLQPSLNIKANYASQYETIANYLNDERFKGMIDRVNYKQNKDLIERLTSLTGNIQTAGIVISLVLGLIAALVSFNTIRLTMYTWRDEISVMRLVGASNWFVRGPFVVEGVIYGVVSGVMALLLMYPMLYFVSPKITNFLPGVDLMYFYQANFWEFFFLLVAVGLLLGGTSSLIAIRRYLKD</sequence>
<feature type="domain" description="ABC3 transporter permease C-terminal" evidence="12">
    <location>
        <begin position="181"/>
        <end position="302"/>
    </location>
</feature>
<evidence type="ECO:0000313" key="14">
    <source>
        <dbReference type="EMBL" id="PIV38536.1"/>
    </source>
</evidence>
<evidence type="ECO:0000259" key="13">
    <source>
        <dbReference type="Pfam" id="PF18075"/>
    </source>
</evidence>
<evidence type="ECO:0000256" key="7">
    <source>
        <dbReference type="ARBA" id="ARBA00022989"/>
    </source>
</evidence>
<protein>
    <recommendedName>
        <fullName evidence="3 10">Cell division protein FtsX</fullName>
    </recommendedName>
</protein>
<dbReference type="Gene3D" id="3.30.70.3040">
    <property type="match status" value="1"/>
</dbReference>
<evidence type="ECO:0000313" key="15">
    <source>
        <dbReference type="Proteomes" id="UP000229247"/>
    </source>
</evidence>
<dbReference type="GO" id="GO:0005886">
    <property type="term" value="C:plasma membrane"/>
    <property type="evidence" value="ECO:0007669"/>
    <property type="project" value="UniProtKB-SubCell"/>
</dbReference>
<dbReference type="GO" id="GO:0051301">
    <property type="term" value="P:cell division"/>
    <property type="evidence" value="ECO:0007669"/>
    <property type="project" value="UniProtKB-KW"/>
</dbReference>
<reference evidence="15" key="1">
    <citation type="submission" date="2017-09" db="EMBL/GenBank/DDBJ databases">
        <title>Depth-based differentiation of microbial function through sediment-hosted aquifers and enrichment of novel symbionts in the deep terrestrial subsurface.</title>
        <authorList>
            <person name="Probst A.J."/>
            <person name="Ladd B."/>
            <person name="Jarett J.K."/>
            <person name="Geller-Mcgrath D.E."/>
            <person name="Sieber C.M.K."/>
            <person name="Emerson J.B."/>
            <person name="Anantharaman K."/>
            <person name="Thomas B.C."/>
            <person name="Malmstrom R."/>
            <person name="Stieglmeier M."/>
            <person name="Klingl A."/>
            <person name="Woyke T."/>
            <person name="Ryan C.M."/>
            <person name="Banfield J.F."/>
        </authorList>
    </citation>
    <scope>NUCLEOTIDE SEQUENCE [LARGE SCALE GENOMIC DNA]</scope>
</reference>
<comment type="subcellular location">
    <subcellularLocation>
        <location evidence="1">Cell membrane</location>
        <topology evidence="1">Multi-pass membrane protein</topology>
    </subcellularLocation>
</comment>
<proteinExistence type="inferred from homology"/>
<feature type="transmembrane region" description="Helical" evidence="11">
    <location>
        <begin position="274"/>
        <end position="297"/>
    </location>
</feature>
<dbReference type="PIRSF" id="PIRSF003097">
    <property type="entry name" value="FtsX"/>
    <property type="match status" value="1"/>
</dbReference>
<dbReference type="InterPro" id="IPR003838">
    <property type="entry name" value="ABC3_permease_C"/>
</dbReference>
<evidence type="ECO:0000256" key="2">
    <source>
        <dbReference type="ARBA" id="ARBA00007379"/>
    </source>
</evidence>
<evidence type="ECO:0000256" key="5">
    <source>
        <dbReference type="ARBA" id="ARBA00022618"/>
    </source>
</evidence>
<dbReference type="PANTHER" id="PTHR47755">
    <property type="entry name" value="CELL DIVISION PROTEIN FTSX"/>
    <property type="match status" value="1"/>
</dbReference>
<evidence type="ECO:0000256" key="1">
    <source>
        <dbReference type="ARBA" id="ARBA00004651"/>
    </source>
</evidence>